<sequence length="74" mass="8418">MLQLRTSRDYLHVTAWSSSNLVCPNQPVTFKADSDMTPTEAAVTTPYDLKLWMLLLRLHTCLYPGVNVIQPLLQ</sequence>
<gene>
    <name evidence="1" type="ORF">SSLN_LOCUS8776</name>
</gene>
<dbReference type="AlphaFoldDB" id="A0A183SX28"/>
<evidence type="ECO:0000313" key="1">
    <source>
        <dbReference type="EMBL" id="VDL95161.1"/>
    </source>
</evidence>
<dbReference type="WBParaSite" id="SSLN_0000911301-mRNA-1">
    <property type="protein sequence ID" value="SSLN_0000911301-mRNA-1"/>
    <property type="gene ID" value="SSLN_0000911301"/>
</dbReference>
<proteinExistence type="predicted"/>
<dbReference type="Proteomes" id="UP000275846">
    <property type="component" value="Unassembled WGS sequence"/>
</dbReference>
<keyword evidence="2" id="KW-1185">Reference proteome</keyword>
<protein>
    <submittedName>
        <fullName evidence="1 3">Uncharacterized protein</fullName>
    </submittedName>
</protein>
<reference evidence="1 2" key="2">
    <citation type="submission" date="2018-11" db="EMBL/GenBank/DDBJ databases">
        <authorList>
            <consortium name="Pathogen Informatics"/>
        </authorList>
    </citation>
    <scope>NUCLEOTIDE SEQUENCE [LARGE SCALE GENOMIC DNA]</scope>
    <source>
        <strain evidence="1 2">NST_G2</strain>
    </source>
</reference>
<name>A0A183SX28_SCHSO</name>
<evidence type="ECO:0000313" key="2">
    <source>
        <dbReference type="Proteomes" id="UP000275846"/>
    </source>
</evidence>
<accession>A0A183SX28</accession>
<dbReference type="EMBL" id="UYSU01034846">
    <property type="protein sequence ID" value="VDL95161.1"/>
    <property type="molecule type" value="Genomic_DNA"/>
</dbReference>
<organism evidence="3">
    <name type="scientific">Schistocephalus solidus</name>
    <name type="common">Tapeworm</name>
    <dbReference type="NCBI Taxonomy" id="70667"/>
    <lineage>
        <taxon>Eukaryota</taxon>
        <taxon>Metazoa</taxon>
        <taxon>Spiralia</taxon>
        <taxon>Lophotrochozoa</taxon>
        <taxon>Platyhelminthes</taxon>
        <taxon>Cestoda</taxon>
        <taxon>Eucestoda</taxon>
        <taxon>Diphyllobothriidea</taxon>
        <taxon>Diphyllobothriidae</taxon>
        <taxon>Schistocephalus</taxon>
    </lineage>
</organism>
<evidence type="ECO:0000313" key="3">
    <source>
        <dbReference type="WBParaSite" id="SSLN_0000911301-mRNA-1"/>
    </source>
</evidence>
<reference evidence="3" key="1">
    <citation type="submission" date="2016-06" db="UniProtKB">
        <authorList>
            <consortium name="WormBaseParasite"/>
        </authorList>
    </citation>
    <scope>IDENTIFICATION</scope>
</reference>